<evidence type="ECO:0000256" key="7">
    <source>
        <dbReference type="SAM" id="MobiDB-lite"/>
    </source>
</evidence>
<evidence type="ECO:0000256" key="1">
    <source>
        <dbReference type="ARBA" id="ARBA00004496"/>
    </source>
</evidence>
<dbReference type="Gene3D" id="1.25.40.10">
    <property type="entry name" value="Tetratricopeptide repeat domain"/>
    <property type="match status" value="2"/>
</dbReference>
<comment type="caution">
    <text evidence="8">The sequence shown here is derived from an EMBL/GenBank/DDBJ whole genome shotgun (WGS) entry which is preliminary data.</text>
</comment>
<dbReference type="Pfam" id="PF13181">
    <property type="entry name" value="TPR_8"/>
    <property type="match status" value="1"/>
</dbReference>
<comment type="subcellular location">
    <subcellularLocation>
        <location evidence="1">Cytoplasm</location>
    </subcellularLocation>
</comment>
<evidence type="ECO:0000313" key="9">
    <source>
        <dbReference type="Proteomes" id="UP001211907"/>
    </source>
</evidence>
<keyword evidence="9" id="KW-1185">Reference proteome</keyword>
<feature type="region of interest" description="Disordered" evidence="7">
    <location>
        <begin position="1"/>
        <end position="58"/>
    </location>
</feature>
<evidence type="ECO:0000256" key="3">
    <source>
        <dbReference type="ARBA" id="ARBA00022737"/>
    </source>
</evidence>
<dbReference type="Proteomes" id="UP001211907">
    <property type="component" value="Unassembled WGS sequence"/>
</dbReference>
<evidence type="ECO:0000256" key="2">
    <source>
        <dbReference type="ARBA" id="ARBA00022490"/>
    </source>
</evidence>
<evidence type="ECO:0000256" key="4">
    <source>
        <dbReference type="ARBA" id="ARBA00022803"/>
    </source>
</evidence>
<gene>
    <name evidence="8" type="primary">TTC29</name>
    <name evidence="8" type="ORF">HK100_011862</name>
</gene>
<organism evidence="8 9">
    <name type="scientific">Physocladia obscura</name>
    <dbReference type="NCBI Taxonomy" id="109957"/>
    <lineage>
        <taxon>Eukaryota</taxon>
        <taxon>Fungi</taxon>
        <taxon>Fungi incertae sedis</taxon>
        <taxon>Chytridiomycota</taxon>
        <taxon>Chytridiomycota incertae sedis</taxon>
        <taxon>Chytridiomycetes</taxon>
        <taxon>Chytridiales</taxon>
        <taxon>Chytriomycetaceae</taxon>
        <taxon>Physocladia</taxon>
    </lineage>
</organism>
<dbReference type="GO" id="GO:0005737">
    <property type="term" value="C:cytoplasm"/>
    <property type="evidence" value="ECO:0007669"/>
    <property type="project" value="UniProtKB-SubCell"/>
</dbReference>
<proteinExistence type="predicted"/>
<dbReference type="InterPro" id="IPR011990">
    <property type="entry name" value="TPR-like_helical_dom_sf"/>
</dbReference>
<sequence length="515" mass="55292">MTTALPSLPQSTASTHNKNAKYSASVSQNTPKPHPKNRSSSPSNQKRVRTSGSGGGSAPQISLAQSICLELLVEGHVHSYIDFFNIVHPTVIAQSKLQSKTNTSTALSPLQNISTSNNDQECTIAEIDLSPLKSLLTTCERSLRATAATIKGGVGSGADQAMVDVYNAKKALGYFYNGLVDVPADMKSRGLLYLREAYDVARGIYGEKSFEIEAALNLGHVLADIGDGHNALKLYEQSRRLATEKGDITAEKQASKSLINAKILIAGELEHQSNFAAAISHYSECIEIIEKSAPDDKMVNDLNYCLGNAYKEKNEIPEALQYLDKHLTFCKQSNDLNNAGKAQLSLASCYEISGNLQQATQHLQDFISNTSITSDSEQKQSLAQACNQLGGLYNKLGEYEKAVTYFDKHYALACELSKGDSESSCAGALASAAETVGGGGRNNGSRNQKEPTLPMNVGTAQIQLGLSKANAFMENFFNLIADSGVVGQSNDGNSENFAALLDWKASRSFAAFVKS</sequence>
<feature type="compositionally biased region" description="Polar residues" evidence="7">
    <location>
        <begin position="1"/>
        <end position="31"/>
    </location>
</feature>
<dbReference type="InterPro" id="IPR051476">
    <property type="entry name" value="Bac_ResReg_Asp_Phosphatase"/>
</dbReference>
<dbReference type="PANTHER" id="PTHR46630:SF1">
    <property type="entry name" value="TETRATRICOPEPTIDE REPEAT PROTEIN 29"/>
    <property type="match status" value="1"/>
</dbReference>
<dbReference type="PANTHER" id="PTHR46630">
    <property type="entry name" value="TETRATRICOPEPTIDE REPEAT PROTEIN 29"/>
    <property type="match status" value="1"/>
</dbReference>
<evidence type="ECO:0000256" key="6">
    <source>
        <dbReference type="PROSITE-ProRule" id="PRU00339"/>
    </source>
</evidence>
<accession>A0AAD5T361</accession>
<dbReference type="GO" id="GO:0005929">
    <property type="term" value="C:cilium"/>
    <property type="evidence" value="ECO:0007669"/>
    <property type="project" value="TreeGrafter"/>
</dbReference>
<protein>
    <recommendedName>
        <fullName evidence="5">Tetratricopeptide repeat protein 29</fullName>
    </recommendedName>
</protein>
<keyword evidence="2" id="KW-0963">Cytoplasm</keyword>
<name>A0AAD5T361_9FUNG</name>
<dbReference type="SUPFAM" id="SSF48452">
    <property type="entry name" value="TPR-like"/>
    <property type="match status" value="1"/>
</dbReference>
<feature type="region of interest" description="Disordered" evidence="7">
    <location>
        <begin position="434"/>
        <end position="453"/>
    </location>
</feature>
<dbReference type="GO" id="GO:0003341">
    <property type="term" value="P:cilium movement"/>
    <property type="evidence" value="ECO:0007669"/>
    <property type="project" value="TreeGrafter"/>
</dbReference>
<dbReference type="PROSITE" id="PS50005">
    <property type="entry name" value="TPR"/>
    <property type="match status" value="1"/>
</dbReference>
<reference evidence="8" key="1">
    <citation type="submission" date="2020-05" db="EMBL/GenBank/DDBJ databases">
        <title>Phylogenomic resolution of chytrid fungi.</title>
        <authorList>
            <person name="Stajich J.E."/>
            <person name="Amses K."/>
            <person name="Simmons R."/>
            <person name="Seto K."/>
            <person name="Myers J."/>
            <person name="Bonds A."/>
            <person name="Quandt C.A."/>
            <person name="Barry K."/>
            <person name="Liu P."/>
            <person name="Grigoriev I."/>
            <person name="Longcore J.E."/>
            <person name="James T.Y."/>
        </authorList>
    </citation>
    <scope>NUCLEOTIDE SEQUENCE</scope>
    <source>
        <strain evidence="8">JEL0513</strain>
    </source>
</reference>
<keyword evidence="4 6" id="KW-0802">TPR repeat</keyword>
<feature type="repeat" description="TPR" evidence="6">
    <location>
        <begin position="383"/>
        <end position="416"/>
    </location>
</feature>
<dbReference type="AlphaFoldDB" id="A0AAD5T361"/>
<evidence type="ECO:0000313" key="8">
    <source>
        <dbReference type="EMBL" id="KAJ3122714.1"/>
    </source>
</evidence>
<keyword evidence="3" id="KW-0677">Repeat</keyword>
<dbReference type="SMART" id="SM00028">
    <property type="entry name" value="TPR"/>
    <property type="match status" value="5"/>
</dbReference>
<dbReference type="InterPro" id="IPR019734">
    <property type="entry name" value="TPR_rpt"/>
</dbReference>
<evidence type="ECO:0000256" key="5">
    <source>
        <dbReference type="ARBA" id="ARBA00040665"/>
    </source>
</evidence>
<dbReference type="EMBL" id="JADGJH010000786">
    <property type="protein sequence ID" value="KAJ3122714.1"/>
    <property type="molecule type" value="Genomic_DNA"/>
</dbReference>